<gene>
    <name evidence="5" type="primary">tam</name>
    <name evidence="6" type="ORF">CLV37_102252</name>
</gene>
<dbReference type="SUPFAM" id="SSF53335">
    <property type="entry name" value="S-adenosyl-L-methionine-dependent methyltransferases"/>
    <property type="match status" value="1"/>
</dbReference>
<dbReference type="RefSeq" id="WP_106207955.1">
    <property type="nucleotide sequence ID" value="NZ_PVZF01000002.1"/>
</dbReference>
<proteinExistence type="inferred from homology"/>
<evidence type="ECO:0000256" key="1">
    <source>
        <dbReference type="ARBA" id="ARBA00022490"/>
    </source>
</evidence>
<keyword evidence="3 5" id="KW-0808">Transferase</keyword>
<evidence type="ECO:0000256" key="4">
    <source>
        <dbReference type="ARBA" id="ARBA00022691"/>
    </source>
</evidence>
<dbReference type="EMBL" id="PVZF01000002">
    <property type="protein sequence ID" value="PRY17293.1"/>
    <property type="molecule type" value="Genomic_DNA"/>
</dbReference>
<dbReference type="Proteomes" id="UP000238083">
    <property type="component" value="Unassembled WGS sequence"/>
</dbReference>
<dbReference type="CDD" id="cd02440">
    <property type="entry name" value="AdoMet_MTases"/>
    <property type="match status" value="1"/>
</dbReference>
<sequence length="257" mass="28076">MSSPTWDPAQYARFASPRSRPFHDLVARVGAQDPRVVVDVGCGPGNLTLDLARRWPGARVRGFDSSPEMIAQAPTDQGVEFTVAPAQEFDATSVDVVVSNAVLQWVPGHRDLLRRWASQLAPGAWLAFQVPSNFDAPSHVLMRELADSPPWRHRLAGVLRGTESVAAPQEYLDVLAGAGLQADVWQTEYVHVLPGEDPVLEWVRGTGLRPVLQALDAPSAAEFEREYAAALRQAYPARPYGTPFGFRRTFAVSTVPG</sequence>
<keyword evidence="1 5" id="KW-0963">Cytoplasm</keyword>
<dbReference type="PANTHER" id="PTHR43861">
    <property type="entry name" value="TRANS-ACONITATE 2-METHYLTRANSFERASE-RELATED"/>
    <property type="match status" value="1"/>
</dbReference>
<comment type="catalytic activity">
    <reaction evidence="5">
        <text>trans-aconitate + S-adenosyl-L-methionine = (E)-3-(methoxycarbonyl)pent-2-enedioate + S-adenosyl-L-homocysteine</text>
        <dbReference type="Rhea" id="RHEA:14969"/>
        <dbReference type="ChEBI" id="CHEBI:15708"/>
        <dbReference type="ChEBI" id="CHEBI:57470"/>
        <dbReference type="ChEBI" id="CHEBI:57856"/>
        <dbReference type="ChEBI" id="CHEBI:59789"/>
        <dbReference type="EC" id="2.1.1.144"/>
    </reaction>
</comment>
<comment type="caution">
    <text evidence="6">The sequence shown here is derived from an EMBL/GenBank/DDBJ whole genome shotgun (WGS) entry which is preliminary data.</text>
</comment>
<dbReference type="GO" id="GO:0030798">
    <property type="term" value="F:trans-aconitate 2-methyltransferase activity"/>
    <property type="evidence" value="ECO:0007669"/>
    <property type="project" value="UniProtKB-UniRule"/>
</dbReference>
<comment type="subcellular location">
    <subcellularLocation>
        <location evidence="5">Cytoplasm</location>
    </subcellularLocation>
</comment>
<dbReference type="GO" id="GO:0005737">
    <property type="term" value="C:cytoplasm"/>
    <property type="evidence" value="ECO:0007669"/>
    <property type="project" value="UniProtKB-SubCell"/>
</dbReference>
<evidence type="ECO:0000256" key="5">
    <source>
        <dbReference type="HAMAP-Rule" id="MF_00560"/>
    </source>
</evidence>
<reference evidence="6 7" key="1">
    <citation type="submission" date="2018-03" db="EMBL/GenBank/DDBJ databases">
        <title>Genomic Encyclopedia of Archaeal and Bacterial Type Strains, Phase II (KMG-II): from individual species to whole genera.</title>
        <authorList>
            <person name="Goeker M."/>
        </authorList>
    </citation>
    <scope>NUCLEOTIDE SEQUENCE [LARGE SCALE GENOMIC DNA]</scope>
    <source>
        <strain evidence="6 7">DSM 19711</strain>
    </source>
</reference>
<comment type="function">
    <text evidence="5">Catalyzes the S-adenosylmethionine monomethyl esterification of trans-aconitate.</text>
</comment>
<evidence type="ECO:0000256" key="3">
    <source>
        <dbReference type="ARBA" id="ARBA00022679"/>
    </source>
</evidence>
<name>A0A2T0R800_9ACTN</name>
<dbReference type="HAMAP" id="MF_00560">
    <property type="entry name" value="Tran_acon_Me_trans"/>
    <property type="match status" value="1"/>
</dbReference>
<dbReference type="GO" id="GO:0032259">
    <property type="term" value="P:methylation"/>
    <property type="evidence" value="ECO:0007669"/>
    <property type="project" value="UniProtKB-KW"/>
</dbReference>
<evidence type="ECO:0000313" key="7">
    <source>
        <dbReference type="Proteomes" id="UP000238083"/>
    </source>
</evidence>
<dbReference type="OrthoDB" id="9795085at2"/>
<dbReference type="InterPro" id="IPR029063">
    <property type="entry name" value="SAM-dependent_MTases_sf"/>
</dbReference>
<dbReference type="NCBIfam" id="NF010703">
    <property type="entry name" value="PRK14103.1"/>
    <property type="match status" value="1"/>
</dbReference>
<dbReference type="InterPro" id="IPR023506">
    <property type="entry name" value="Trans-aconitate_MeTrfase"/>
</dbReference>
<dbReference type="Gene3D" id="1.10.150.290">
    <property type="entry name" value="S-adenosyl-L-methionine-dependent methyltransferases"/>
    <property type="match status" value="1"/>
</dbReference>
<keyword evidence="4 5" id="KW-0949">S-adenosyl-L-methionine</keyword>
<evidence type="ECO:0000313" key="6">
    <source>
        <dbReference type="EMBL" id="PRY17293.1"/>
    </source>
</evidence>
<organism evidence="6 7">
    <name type="scientific">Kineococcus rhizosphaerae</name>
    <dbReference type="NCBI Taxonomy" id="559628"/>
    <lineage>
        <taxon>Bacteria</taxon>
        <taxon>Bacillati</taxon>
        <taxon>Actinomycetota</taxon>
        <taxon>Actinomycetes</taxon>
        <taxon>Kineosporiales</taxon>
        <taxon>Kineosporiaceae</taxon>
        <taxon>Kineococcus</taxon>
    </lineage>
</organism>
<dbReference type="Gene3D" id="3.40.50.150">
    <property type="entry name" value="Vaccinia Virus protein VP39"/>
    <property type="match status" value="1"/>
</dbReference>
<dbReference type="PANTHER" id="PTHR43861:SF1">
    <property type="entry name" value="TRANS-ACONITATE 2-METHYLTRANSFERASE"/>
    <property type="match status" value="1"/>
</dbReference>
<evidence type="ECO:0000256" key="2">
    <source>
        <dbReference type="ARBA" id="ARBA00022603"/>
    </source>
</evidence>
<keyword evidence="7" id="KW-1185">Reference proteome</keyword>
<dbReference type="InterPro" id="IPR023149">
    <property type="entry name" value="Trans_acon_MeTrfase_C"/>
</dbReference>
<dbReference type="Pfam" id="PF13489">
    <property type="entry name" value="Methyltransf_23"/>
    <property type="match status" value="1"/>
</dbReference>
<comment type="similarity">
    <text evidence="5">Belongs to the methyltransferase superfamily. Tam family.</text>
</comment>
<protein>
    <recommendedName>
        <fullName evidence="5">Trans-aconitate 2-methyltransferase</fullName>
        <ecNumber evidence="5">2.1.1.144</ecNumber>
    </recommendedName>
</protein>
<dbReference type="EC" id="2.1.1.144" evidence="5"/>
<dbReference type="AlphaFoldDB" id="A0A2T0R800"/>
<keyword evidence="2 5" id="KW-0489">Methyltransferase</keyword>
<accession>A0A2T0R800</accession>